<dbReference type="PANTHER" id="PTHR43289">
    <property type="entry name" value="MITOGEN-ACTIVATED PROTEIN KINASE KINASE KINASE 20-RELATED"/>
    <property type="match status" value="1"/>
</dbReference>
<dbReference type="Pfam" id="PF00069">
    <property type="entry name" value="Pkinase"/>
    <property type="match status" value="1"/>
</dbReference>
<keyword evidence="4 9" id="KW-0547">Nucleotide-binding</keyword>
<dbReference type="PROSITE" id="PS00108">
    <property type="entry name" value="PROTEIN_KINASE_ST"/>
    <property type="match status" value="1"/>
</dbReference>
<evidence type="ECO:0000256" key="5">
    <source>
        <dbReference type="ARBA" id="ARBA00022777"/>
    </source>
</evidence>
<dbReference type="PROSITE" id="PS00107">
    <property type="entry name" value="PROTEIN_KINASE_ATP"/>
    <property type="match status" value="1"/>
</dbReference>
<evidence type="ECO:0000256" key="1">
    <source>
        <dbReference type="ARBA" id="ARBA00012513"/>
    </source>
</evidence>
<evidence type="ECO:0000256" key="8">
    <source>
        <dbReference type="ARBA" id="ARBA00048679"/>
    </source>
</evidence>
<feature type="compositionally biased region" description="Polar residues" evidence="10">
    <location>
        <begin position="589"/>
        <end position="601"/>
    </location>
</feature>
<evidence type="ECO:0000256" key="4">
    <source>
        <dbReference type="ARBA" id="ARBA00022741"/>
    </source>
</evidence>
<dbReference type="EMBL" id="JAJEPX010000007">
    <property type="protein sequence ID" value="MCC2176243.1"/>
    <property type="molecule type" value="Genomic_DNA"/>
</dbReference>
<dbReference type="PROSITE" id="PS51178">
    <property type="entry name" value="PASTA"/>
    <property type="match status" value="3"/>
</dbReference>
<evidence type="ECO:0000256" key="11">
    <source>
        <dbReference type="SAM" id="Phobius"/>
    </source>
</evidence>
<dbReference type="SMART" id="SM00220">
    <property type="entry name" value="S_TKc"/>
    <property type="match status" value="1"/>
</dbReference>
<keyword evidence="5 14" id="KW-0418">Kinase</keyword>
<feature type="compositionally biased region" description="Basic residues" evidence="10">
    <location>
        <begin position="323"/>
        <end position="337"/>
    </location>
</feature>
<dbReference type="SMART" id="SM00740">
    <property type="entry name" value="PASTA"/>
    <property type="match status" value="3"/>
</dbReference>
<keyword evidence="6 9" id="KW-0067">ATP-binding</keyword>
<dbReference type="FunFam" id="1.10.510.10:FF:000021">
    <property type="entry name" value="Serine/threonine protein kinase"/>
    <property type="match status" value="1"/>
</dbReference>
<feature type="compositionally biased region" description="Basic and acidic residues" evidence="10">
    <location>
        <begin position="418"/>
        <end position="428"/>
    </location>
</feature>
<feature type="domain" description="PASTA" evidence="13">
    <location>
        <begin position="461"/>
        <end position="527"/>
    </location>
</feature>
<dbReference type="NCBIfam" id="NF033483">
    <property type="entry name" value="PknB_PASTA_kin"/>
    <property type="match status" value="1"/>
</dbReference>
<feature type="region of interest" description="Disordered" evidence="10">
    <location>
        <begin position="582"/>
        <end position="641"/>
    </location>
</feature>
<dbReference type="GeneID" id="98659525"/>
<dbReference type="InterPro" id="IPR011009">
    <property type="entry name" value="Kinase-like_dom_sf"/>
</dbReference>
<keyword evidence="3" id="KW-0808">Transferase</keyword>
<organism evidence="14 15">
    <name type="scientific">Agathobaculum butyriciproducens</name>
    <dbReference type="NCBI Taxonomy" id="1628085"/>
    <lineage>
        <taxon>Bacteria</taxon>
        <taxon>Bacillati</taxon>
        <taxon>Bacillota</taxon>
        <taxon>Clostridia</taxon>
        <taxon>Eubacteriales</taxon>
        <taxon>Butyricicoccaceae</taxon>
        <taxon>Agathobaculum</taxon>
    </lineage>
</organism>
<comment type="caution">
    <text evidence="14">The sequence shown here is derived from an EMBL/GenBank/DDBJ whole genome shotgun (WGS) entry which is preliminary data.</text>
</comment>
<evidence type="ECO:0000313" key="15">
    <source>
        <dbReference type="Proteomes" id="UP001298753"/>
    </source>
</evidence>
<dbReference type="GO" id="GO:0004674">
    <property type="term" value="F:protein serine/threonine kinase activity"/>
    <property type="evidence" value="ECO:0007669"/>
    <property type="project" value="UniProtKB-KW"/>
</dbReference>
<dbReference type="PROSITE" id="PS50011">
    <property type="entry name" value="PROTEIN_KINASE_DOM"/>
    <property type="match status" value="1"/>
</dbReference>
<dbReference type="InterPro" id="IPR000719">
    <property type="entry name" value="Prot_kinase_dom"/>
</dbReference>
<evidence type="ECO:0000256" key="7">
    <source>
        <dbReference type="ARBA" id="ARBA00047899"/>
    </source>
</evidence>
<dbReference type="Gene3D" id="3.30.200.20">
    <property type="entry name" value="Phosphorylase Kinase, domain 1"/>
    <property type="match status" value="1"/>
</dbReference>
<dbReference type="Pfam" id="PF03793">
    <property type="entry name" value="PASTA"/>
    <property type="match status" value="3"/>
</dbReference>
<feature type="domain" description="PASTA" evidence="13">
    <location>
        <begin position="386"/>
        <end position="456"/>
    </location>
</feature>
<evidence type="ECO:0000313" key="14">
    <source>
        <dbReference type="EMBL" id="MCC2176243.1"/>
    </source>
</evidence>
<protein>
    <recommendedName>
        <fullName evidence="1">non-specific serine/threonine protein kinase</fullName>
        <ecNumber evidence="1">2.7.11.1</ecNumber>
    </recommendedName>
</protein>
<feature type="binding site" evidence="9">
    <location>
        <position position="42"/>
    </location>
    <ligand>
        <name>ATP</name>
        <dbReference type="ChEBI" id="CHEBI:30616"/>
    </ligand>
</feature>
<feature type="domain" description="PASTA" evidence="13">
    <location>
        <begin position="533"/>
        <end position="599"/>
    </location>
</feature>
<dbReference type="AlphaFoldDB" id="A0AAW4W244"/>
<dbReference type="InterPro" id="IPR008271">
    <property type="entry name" value="Ser/Thr_kinase_AS"/>
</dbReference>
<comment type="catalytic activity">
    <reaction evidence="7">
        <text>L-threonyl-[protein] + ATP = O-phospho-L-threonyl-[protein] + ADP + H(+)</text>
        <dbReference type="Rhea" id="RHEA:46608"/>
        <dbReference type="Rhea" id="RHEA-COMP:11060"/>
        <dbReference type="Rhea" id="RHEA-COMP:11605"/>
        <dbReference type="ChEBI" id="CHEBI:15378"/>
        <dbReference type="ChEBI" id="CHEBI:30013"/>
        <dbReference type="ChEBI" id="CHEBI:30616"/>
        <dbReference type="ChEBI" id="CHEBI:61977"/>
        <dbReference type="ChEBI" id="CHEBI:456216"/>
        <dbReference type="EC" id="2.7.11.1"/>
    </reaction>
</comment>
<comment type="catalytic activity">
    <reaction evidence="8">
        <text>L-seryl-[protein] + ATP = O-phospho-L-seryl-[protein] + ADP + H(+)</text>
        <dbReference type="Rhea" id="RHEA:17989"/>
        <dbReference type="Rhea" id="RHEA-COMP:9863"/>
        <dbReference type="Rhea" id="RHEA-COMP:11604"/>
        <dbReference type="ChEBI" id="CHEBI:15378"/>
        <dbReference type="ChEBI" id="CHEBI:29999"/>
        <dbReference type="ChEBI" id="CHEBI:30616"/>
        <dbReference type="ChEBI" id="CHEBI:83421"/>
        <dbReference type="ChEBI" id="CHEBI:456216"/>
        <dbReference type="EC" id="2.7.11.1"/>
    </reaction>
</comment>
<dbReference type="PANTHER" id="PTHR43289:SF34">
    <property type="entry name" value="SERINE_THREONINE-PROTEIN KINASE YBDM-RELATED"/>
    <property type="match status" value="1"/>
</dbReference>
<proteinExistence type="predicted"/>
<reference evidence="14 15" key="1">
    <citation type="submission" date="2021-10" db="EMBL/GenBank/DDBJ databases">
        <title>Anaerobic single-cell dispensing facilitates the cultivation of human gut bacteria.</title>
        <authorList>
            <person name="Afrizal A."/>
        </authorList>
    </citation>
    <scope>NUCLEOTIDE SEQUENCE [LARGE SCALE GENOMIC DNA]</scope>
    <source>
        <strain evidence="14 15">CLA-AA-H270</strain>
    </source>
</reference>
<dbReference type="RefSeq" id="WP_227600277.1">
    <property type="nucleotide sequence ID" value="NZ_JAJEPX010000007.1"/>
</dbReference>
<feature type="transmembrane region" description="Helical" evidence="11">
    <location>
        <begin position="358"/>
        <end position="380"/>
    </location>
</feature>
<dbReference type="CDD" id="cd14014">
    <property type="entry name" value="STKc_PknB_like"/>
    <property type="match status" value="1"/>
</dbReference>
<keyword evidence="11" id="KW-0472">Membrane</keyword>
<name>A0AAW4W244_9FIRM</name>
<dbReference type="Proteomes" id="UP001298753">
    <property type="component" value="Unassembled WGS sequence"/>
</dbReference>
<evidence type="ECO:0000256" key="3">
    <source>
        <dbReference type="ARBA" id="ARBA00022679"/>
    </source>
</evidence>
<dbReference type="EC" id="2.7.11.1" evidence="1"/>
<evidence type="ECO:0000256" key="10">
    <source>
        <dbReference type="SAM" id="MobiDB-lite"/>
    </source>
</evidence>
<dbReference type="InterPro" id="IPR005543">
    <property type="entry name" value="PASTA_dom"/>
</dbReference>
<dbReference type="Gene3D" id="3.30.10.20">
    <property type="match status" value="3"/>
</dbReference>
<feature type="compositionally biased region" description="Low complexity" evidence="10">
    <location>
        <begin position="602"/>
        <end position="614"/>
    </location>
</feature>
<evidence type="ECO:0000256" key="2">
    <source>
        <dbReference type="ARBA" id="ARBA00022527"/>
    </source>
</evidence>
<keyword evidence="11" id="KW-1133">Transmembrane helix</keyword>
<evidence type="ECO:0000256" key="6">
    <source>
        <dbReference type="ARBA" id="ARBA00022840"/>
    </source>
</evidence>
<dbReference type="GO" id="GO:0005524">
    <property type="term" value="F:ATP binding"/>
    <property type="evidence" value="ECO:0007669"/>
    <property type="project" value="UniProtKB-UniRule"/>
</dbReference>
<evidence type="ECO:0000259" key="13">
    <source>
        <dbReference type="PROSITE" id="PS51178"/>
    </source>
</evidence>
<sequence length="701" mass="75785">MDKYIGSMLGGRYQIEEIVGVGGMAVVYRARDTILGRDVALKVLKKEFAEDPDIRKRFSIESRAVAKLSHHNIVSVFDVGSEDGTDYIVMELIKGITLKQYLQRKGHLSWEETIFFAEQVARALMHAHSRGIIHQDVKPQNVIILRDGTAKLTDFGIASFAAAQETRVVQEAIGSVHYISPEQAKGSKIDYRTDLYSLGVMMYEMLTGKLPFEGETALQIVMQHINEVPIIPSAFVPGIPKGMDDIVMHAMSAHISRRYESAEKMYEDMEVLRSDPNARFRYVASEDNSGETQIIGADIQRAARRSAAEHEAASVEGAAAPRTRTRTRTQTRTRTGFRRKEQDEPDGFFEKLAERPGMAVGMAVGVIAVISLLLVGILMITGSSDKSEKIIVPDLIGRNIDEVMADPDITDNFTVKEATERQESDRPVGEILEQDPDGDGKKKATKGTIITVTVSSGGENVKDTYKVIDFTGKTLDYVQAALASHDIKCEVVEEYSDDVEEGKVIRTDPEAGAELEKGATLTVYISKGKQKDDNENVSVPGLLGMTEDQARAALEAKGLKIGSVDPVDSSAEAGSVVWQSQDAGAEVTKGSTVNIQISKGKSTSNNNSPDNNSGGNSGGQDNGDGDYDDTPSLGSATIPVSLPDNTDTAHVIIYVDGVIQYDDTCSTSGGSTSISVSGSVGDHDVTVSVDGSTTSQTYTFS</sequence>
<feature type="region of interest" description="Disordered" evidence="10">
    <location>
        <begin position="418"/>
        <end position="444"/>
    </location>
</feature>
<keyword evidence="2" id="KW-0723">Serine/threonine-protein kinase</keyword>
<gene>
    <name evidence="14" type="primary">pknB</name>
    <name evidence="14" type="ORF">LKD22_03740</name>
</gene>
<feature type="region of interest" description="Disordered" evidence="10">
    <location>
        <begin position="306"/>
        <end position="343"/>
    </location>
</feature>
<dbReference type="InterPro" id="IPR017441">
    <property type="entry name" value="Protein_kinase_ATP_BS"/>
</dbReference>
<evidence type="ECO:0000256" key="9">
    <source>
        <dbReference type="PROSITE-ProRule" id="PRU10141"/>
    </source>
</evidence>
<dbReference type="SUPFAM" id="SSF56112">
    <property type="entry name" value="Protein kinase-like (PK-like)"/>
    <property type="match status" value="1"/>
</dbReference>
<accession>A0AAW4W244</accession>
<feature type="domain" description="Protein kinase" evidence="12">
    <location>
        <begin position="13"/>
        <end position="272"/>
    </location>
</feature>
<keyword evidence="11" id="KW-0812">Transmembrane</keyword>
<dbReference type="CDD" id="cd06577">
    <property type="entry name" value="PASTA_pknB"/>
    <property type="match status" value="3"/>
</dbReference>
<keyword evidence="15" id="KW-1185">Reference proteome</keyword>
<dbReference type="Gene3D" id="1.10.510.10">
    <property type="entry name" value="Transferase(Phosphotransferase) domain 1"/>
    <property type="match status" value="1"/>
</dbReference>
<evidence type="ECO:0000259" key="12">
    <source>
        <dbReference type="PROSITE" id="PS50011"/>
    </source>
</evidence>
<dbReference type="FunFam" id="3.30.200.20:FF:000035">
    <property type="entry name" value="Serine/threonine protein kinase Stk1"/>
    <property type="match status" value="1"/>
</dbReference>